<proteinExistence type="predicted"/>
<feature type="transmembrane region" description="Helical" evidence="1">
    <location>
        <begin position="44"/>
        <end position="62"/>
    </location>
</feature>
<evidence type="ECO:0008006" key="4">
    <source>
        <dbReference type="Google" id="ProtNLM"/>
    </source>
</evidence>
<dbReference type="RefSeq" id="WP_217067985.1">
    <property type="nucleotide sequence ID" value="NZ_JAHQCS010000152.1"/>
</dbReference>
<sequence>MPKCQNCNKRWSWKQTLKSGFVFDTGMKCPFCDSKQYTTKKTRIRFFLSLVVIILPMILPAFFNISPIISLILIFVLGALFLLINPFYTELSNEDPTLGK</sequence>
<gene>
    <name evidence="2" type="ORF">KS419_19075</name>
</gene>
<evidence type="ECO:0000256" key="1">
    <source>
        <dbReference type="SAM" id="Phobius"/>
    </source>
</evidence>
<keyword evidence="3" id="KW-1185">Reference proteome</keyword>
<evidence type="ECO:0000313" key="2">
    <source>
        <dbReference type="EMBL" id="MBU9713836.1"/>
    </source>
</evidence>
<name>A0ABS6JJH5_9BACI</name>
<feature type="transmembrane region" description="Helical" evidence="1">
    <location>
        <begin position="68"/>
        <end position="88"/>
    </location>
</feature>
<dbReference type="InterPro" id="IPR026369">
    <property type="entry name" value="CxxC_20_CxxC"/>
</dbReference>
<keyword evidence="1" id="KW-1133">Transmembrane helix</keyword>
<reference evidence="2 3" key="1">
    <citation type="submission" date="2021-06" db="EMBL/GenBank/DDBJ databases">
        <title>Bacillus sp. RD4P76, an endophyte from a halophyte.</title>
        <authorList>
            <person name="Sun J.-Q."/>
        </authorList>
    </citation>
    <scope>NUCLEOTIDE SEQUENCE [LARGE SCALE GENOMIC DNA]</scope>
    <source>
        <strain evidence="2 3">CGMCC 1.15917</strain>
    </source>
</reference>
<dbReference type="NCBIfam" id="TIGR04104">
    <property type="entry name" value="cxxc_20_cxxc"/>
    <property type="match status" value="1"/>
</dbReference>
<evidence type="ECO:0000313" key="3">
    <source>
        <dbReference type="Proteomes" id="UP000784880"/>
    </source>
</evidence>
<keyword evidence="1" id="KW-0812">Transmembrane</keyword>
<comment type="caution">
    <text evidence="2">The sequence shown here is derived from an EMBL/GenBank/DDBJ whole genome shotgun (WGS) entry which is preliminary data.</text>
</comment>
<organism evidence="2 3">
    <name type="scientific">Evansella tamaricis</name>
    <dbReference type="NCBI Taxonomy" id="2069301"/>
    <lineage>
        <taxon>Bacteria</taxon>
        <taxon>Bacillati</taxon>
        <taxon>Bacillota</taxon>
        <taxon>Bacilli</taxon>
        <taxon>Bacillales</taxon>
        <taxon>Bacillaceae</taxon>
        <taxon>Evansella</taxon>
    </lineage>
</organism>
<keyword evidence="1" id="KW-0472">Membrane</keyword>
<accession>A0ABS6JJH5</accession>
<dbReference type="EMBL" id="JAHQCS010000152">
    <property type="protein sequence ID" value="MBU9713836.1"/>
    <property type="molecule type" value="Genomic_DNA"/>
</dbReference>
<protein>
    <recommendedName>
        <fullName evidence="4">CXXC-20-CXXC protein</fullName>
    </recommendedName>
</protein>
<dbReference type="Proteomes" id="UP000784880">
    <property type="component" value="Unassembled WGS sequence"/>
</dbReference>